<accession>A0AAV3U992</accession>
<feature type="domain" description="Retropepsin-like aspartic endopeptidase" evidence="2">
    <location>
        <begin position="28"/>
        <end position="162"/>
    </location>
</feature>
<dbReference type="PANTHER" id="PTHR38037:SF2">
    <property type="entry name" value="ATP-DEPENDENT ZINC PROTEASE DOMAIN-CONTAINING PROTEIN-RELATED"/>
    <property type="match status" value="1"/>
</dbReference>
<dbReference type="Gene3D" id="2.40.70.10">
    <property type="entry name" value="Acid Proteases"/>
    <property type="match status" value="1"/>
</dbReference>
<dbReference type="PANTHER" id="PTHR38037">
    <property type="entry name" value="ZN_PROTEASE DOMAIN-CONTAINING PROTEIN"/>
    <property type="match status" value="1"/>
</dbReference>
<comment type="caution">
    <text evidence="3">The sequence shown here is derived from an EMBL/GenBank/DDBJ whole genome shotgun (WGS) entry which is preliminary data.</text>
</comment>
<feature type="chain" id="PRO_5043640792" evidence="1">
    <location>
        <begin position="25"/>
        <end position="173"/>
    </location>
</feature>
<proteinExistence type="predicted"/>
<dbReference type="SUPFAM" id="SSF50630">
    <property type="entry name" value="Acid proteases"/>
    <property type="match status" value="1"/>
</dbReference>
<organism evidence="3 4">
    <name type="scientific">Halioxenophilus aromaticivorans</name>
    <dbReference type="NCBI Taxonomy" id="1306992"/>
    <lineage>
        <taxon>Bacteria</taxon>
        <taxon>Pseudomonadati</taxon>
        <taxon>Pseudomonadota</taxon>
        <taxon>Gammaproteobacteria</taxon>
        <taxon>Alteromonadales</taxon>
        <taxon>Alteromonadaceae</taxon>
        <taxon>Halioxenophilus</taxon>
    </lineage>
</organism>
<dbReference type="EMBL" id="BAABLX010000076">
    <property type="protein sequence ID" value="GAA4958267.1"/>
    <property type="molecule type" value="Genomic_DNA"/>
</dbReference>
<name>A0AAV3U992_9ALTE</name>
<dbReference type="InterPro" id="IPR008503">
    <property type="entry name" value="Asp_endopeptidase"/>
</dbReference>
<evidence type="ECO:0000313" key="3">
    <source>
        <dbReference type="EMBL" id="GAA4958267.1"/>
    </source>
</evidence>
<keyword evidence="3" id="KW-0645">Protease</keyword>
<keyword evidence="4" id="KW-1185">Reference proteome</keyword>
<dbReference type="GO" id="GO:0008233">
    <property type="term" value="F:peptidase activity"/>
    <property type="evidence" value="ECO:0007669"/>
    <property type="project" value="UniProtKB-KW"/>
</dbReference>
<reference evidence="4" key="1">
    <citation type="journal article" date="2019" name="Int. J. Syst. Evol. Microbiol.">
        <title>The Global Catalogue of Microorganisms (GCM) 10K type strain sequencing project: providing services to taxonomists for standard genome sequencing and annotation.</title>
        <authorList>
            <consortium name="The Broad Institute Genomics Platform"/>
            <consortium name="The Broad Institute Genome Sequencing Center for Infectious Disease"/>
            <person name="Wu L."/>
            <person name="Ma J."/>
        </authorList>
    </citation>
    <scope>NUCLEOTIDE SEQUENCE [LARGE SCALE GENOMIC DNA]</scope>
    <source>
        <strain evidence="4">JCM 19134</strain>
    </source>
</reference>
<evidence type="ECO:0000313" key="4">
    <source>
        <dbReference type="Proteomes" id="UP001409585"/>
    </source>
</evidence>
<sequence length="173" mass="19336">MFVLWLRKPLLCTAALLLSASASAKQEVFGWIEKASMPGIGVTAKVKMDTGALTSSIHATDVERFLKDDEKWVRFTVKLEDSNTEEPVTKTLERPFHRKVKISGAGGVDNRVVVFLDICIGDRLLREQFTLSDREDKKYGMLIGRRTMKHMGLVDVTQTFTSQPDCSQSLGSL</sequence>
<dbReference type="Pfam" id="PF05618">
    <property type="entry name" value="Zn_protease"/>
    <property type="match status" value="1"/>
</dbReference>
<keyword evidence="3" id="KW-0378">Hydrolase</keyword>
<dbReference type="Proteomes" id="UP001409585">
    <property type="component" value="Unassembled WGS sequence"/>
</dbReference>
<gene>
    <name evidence="3" type="ORF">GCM10025791_43590</name>
</gene>
<dbReference type="RefSeq" id="WP_345427303.1">
    <property type="nucleotide sequence ID" value="NZ_AP031496.1"/>
</dbReference>
<evidence type="ECO:0000259" key="2">
    <source>
        <dbReference type="Pfam" id="PF05618"/>
    </source>
</evidence>
<dbReference type="InterPro" id="IPR021109">
    <property type="entry name" value="Peptidase_aspartic_dom_sf"/>
</dbReference>
<dbReference type="GO" id="GO:0006508">
    <property type="term" value="P:proteolysis"/>
    <property type="evidence" value="ECO:0007669"/>
    <property type="project" value="UniProtKB-KW"/>
</dbReference>
<feature type="signal peptide" evidence="1">
    <location>
        <begin position="1"/>
        <end position="24"/>
    </location>
</feature>
<keyword evidence="1" id="KW-0732">Signal</keyword>
<protein>
    <submittedName>
        <fullName evidence="3">ATP-dependent zinc protease</fullName>
    </submittedName>
</protein>
<evidence type="ECO:0000256" key="1">
    <source>
        <dbReference type="SAM" id="SignalP"/>
    </source>
</evidence>
<dbReference type="AlphaFoldDB" id="A0AAV3U992"/>